<dbReference type="Proteomes" id="UP000037729">
    <property type="component" value="Unassembled WGS sequence"/>
</dbReference>
<keyword evidence="2" id="KW-1133">Transmembrane helix</keyword>
<dbReference type="OrthoDB" id="82282at2157"/>
<feature type="transmembrane region" description="Helical" evidence="2">
    <location>
        <begin position="70"/>
        <end position="92"/>
    </location>
</feature>
<keyword evidence="6" id="KW-1185">Reference proteome</keyword>
<reference evidence="4 6" key="1">
    <citation type="submission" date="2015-08" db="EMBL/GenBank/DDBJ databases">
        <title>Genomes of Isolates from Cabo Rojo, PR.</title>
        <authorList>
            <person name="Sanchez-Nieves R.L."/>
            <person name="Montalvo-Rodriguez R."/>
        </authorList>
    </citation>
    <scope>NUCLEOTIDE SEQUENCE [LARGE SCALE GENOMIC DNA]</scope>
    <source>
        <strain evidence="4 6">SL3</strain>
    </source>
</reference>
<gene>
    <name evidence="4" type="ORF">AMS69_14875</name>
    <name evidence="5" type="ORF">GOC83_18015</name>
</gene>
<dbReference type="Proteomes" id="UP000610611">
    <property type="component" value="Unassembled WGS sequence"/>
</dbReference>
<evidence type="ECO:0000313" key="6">
    <source>
        <dbReference type="Proteomes" id="UP000037729"/>
    </source>
</evidence>
<dbReference type="PATRIC" id="fig|1705562.3.peg.3596"/>
<feature type="transmembrane region" description="Helical" evidence="2">
    <location>
        <begin position="104"/>
        <end position="123"/>
    </location>
</feature>
<keyword evidence="2" id="KW-0472">Membrane</keyword>
<dbReference type="AlphaFoldDB" id="A0A0M9AKQ4"/>
<proteinExistence type="predicted"/>
<evidence type="ECO:0000313" key="4">
    <source>
        <dbReference type="EMBL" id="KOX92621.1"/>
    </source>
</evidence>
<name>A0A0M9AKQ4_9EURY</name>
<dbReference type="STRING" id="1705562.AMS69_14875"/>
<comment type="caution">
    <text evidence="4">The sequence shown here is derived from an EMBL/GenBank/DDBJ whole genome shotgun (WGS) entry which is preliminary data.</text>
</comment>
<feature type="compositionally biased region" description="Low complexity" evidence="1">
    <location>
        <begin position="140"/>
        <end position="150"/>
    </location>
</feature>
<accession>A0A0M9AKQ4</accession>
<feature type="transmembrane region" description="Helical" evidence="2">
    <location>
        <begin position="12"/>
        <end position="29"/>
    </location>
</feature>
<feature type="region of interest" description="Disordered" evidence="1">
    <location>
        <begin position="127"/>
        <end position="150"/>
    </location>
</feature>
<sequence>MGRWSDTLPATVDLLAAVGYTAVVLLALLSSLDGIFLAAVALPFLLFVPGYAVVASLFPTWNPEYENHRLIVTERILYSVAASICLAIIVGVNLEFTPWPIRPIPVLTTLAIITVVASGIAGYRRHRRTPTGLGQASTPSENSRAASRRSNGEGIQLGTIVVGVAILVAFASVTLVAAQPQRGEAYTEFGLLTENETGDLEASGYPEQIAMGESEQMYFTVINHEMETTEYVVVVQLARTAPTGEVIERTRLDSYDNRTAAGDRWLQRHTVTPVLEGERLRLTYLLYKGSLPEQPTAENAYRETHIWVDVP</sequence>
<reference evidence="5" key="2">
    <citation type="submission" date="2019-12" db="EMBL/GenBank/DDBJ databases">
        <title>The whole-genome sequencing of Haloarcula japonica strain pws8.</title>
        <authorList>
            <person name="Verma D.K."/>
            <person name="Gopal K."/>
            <person name="Prasad E.S."/>
        </authorList>
    </citation>
    <scope>NUCLEOTIDE SEQUENCE</scope>
    <source>
        <strain evidence="5">Pws8</strain>
    </source>
</reference>
<evidence type="ECO:0000256" key="2">
    <source>
        <dbReference type="SAM" id="Phobius"/>
    </source>
</evidence>
<dbReference type="InterPro" id="IPR011674">
    <property type="entry name" value="DUF1616"/>
</dbReference>
<protein>
    <submittedName>
        <fullName evidence="5">DUF1616 domain-containing protein</fullName>
    </submittedName>
</protein>
<keyword evidence="2" id="KW-0812">Transmembrane</keyword>
<dbReference type="PIRSF" id="PIRSF018671">
    <property type="entry name" value="UCP018671"/>
    <property type="match status" value="1"/>
</dbReference>
<dbReference type="InterPro" id="IPR014495">
    <property type="entry name" value="UCP018671"/>
</dbReference>
<dbReference type="Pfam" id="PF07760">
    <property type="entry name" value="DUF1616"/>
    <property type="match status" value="1"/>
</dbReference>
<organism evidence="4 6">
    <name type="scientific">Haloarcula rubripromontorii</name>
    <dbReference type="NCBI Taxonomy" id="1705562"/>
    <lineage>
        <taxon>Archaea</taxon>
        <taxon>Methanobacteriati</taxon>
        <taxon>Methanobacteriota</taxon>
        <taxon>Stenosarchaea group</taxon>
        <taxon>Halobacteria</taxon>
        <taxon>Halobacteriales</taxon>
        <taxon>Haloarculaceae</taxon>
        <taxon>Haloarcula</taxon>
    </lineage>
</organism>
<evidence type="ECO:0000313" key="5">
    <source>
        <dbReference type="EMBL" id="NLV08026.1"/>
    </source>
</evidence>
<evidence type="ECO:0000259" key="3">
    <source>
        <dbReference type="Pfam" id="PF07760"/>
    </source>
</evidence>
<dbReference type="EMBL" id="LIUF01000004">
    <property type="protein sequence ID" value="KOX92621.1"/>
    <property type="molecule type" value="Genomic_DNA"/>
</dbReference>
<feature type="transmembrane region" description="Helical" evidence="2">
    <location>
        <begin position="157"/>
        <end position="178"/>
    </location>
</feature>
<dbReference type="EMBL" id="WOWB01000003">
    <property type="protein sequence ID" value="NLV08026.1"/>
    <property type="molecule type" value="Genomic_DNA"/>
</dbReference>
<evidence type="ECO:0000256" key="1">
    <source>
        <dbReference type="SAM" id="MobiDB-lite"/>
    </source>
</evidence>
<feature type="transmembrane region" description="Helical" evidence="2">
    <location>
        <begin position="35"/>
        <end position="58"/>
    </location>
</feature>
<feature type="domain" description="DUF1616" evidence="3">
    <location>
        <begin position="20"/>
        <end position="309"/>
    </location>
</feature>